<dbReference type="EC" id="5.6.2.2" evidence="6"/>
<dbReference type="PIRSF" id="PIRSF006553">
    <property type="entry name" value="TopoVI_B"/>
    <property type="match status" value="1"/>
</dbReference>
<keyword evidence="4 6" id="KW-0238">DNA-binding</keyword>
<dbReference type="Gene3D" id="3.30.565.10">
    <property type="entry name" value="Histidine kinase-like ATPase, C-terminal domain"/>
    <property type="match status" value="1"/>
</dbReference>
<comment type="catalytic activity">
    <reaction evidence="6">
        <text>ATP-dependent breakage, passage and rejoining of double-stranded DNA.</text>
        <dbReference type="EC" id="5.6.2.2"/>
    </reaction>
</comment>
<dbReference type="SUPFAM" id="SSF55874">
    <property type="entry name" value="ATPase domain of HSP90 chaperone/DNA topoisomerase II/histidine kinase"/>
    <property type="match status" value="1"/>
</dbReference>
<dbReference type="EMBL" id="BMNY01000001">
    <property type="protein sequence ID" value="GGM72167.1"/>
    <property type="molecule type" value="Genomic_DNA"/>
</dbReference>
<gene>
    <name evidence="6" type="primary">top6B</name>
    <name evidence="9" type="ORF">GCM10007108_07950</name>
</gene>
<feature type="binding site" evidence="6">
    <location>
        <position position="78"/>
    </location>
    <ligand>
        <name>ATP</name>
        <dbReference type="ChEBI" id="CHEBI:30616"/>
    </ligand>
</feature>
<sequence length="605" mass="67061">MPQAPRDEGRYREASISEFFEKNRHILGFDSPQKALFMAVKEALDNSLDACEEFSILPEISISIDRQGGDVFTVTVADNGPGIKRRFIPEVFGRLLYGSRFHSFRQSRGQQGIGITAAVLYGQISTGQPSRIVSKTEDEDVGYEVVMGIDVARNRADIHSEKPVIVGFEHGTVVSMPLRGRYQTGRQSVLEYVRQTAVANPHMEMRFRDPDGKVYVFHRSTGVAPAPPKQSKPYLRGLEAGEIRQLAQASPSNDMLHFLTDTFGRMSEDVAQSVLSRAGIDPKREPQSITPAEAMKIREVAEGADLPPPRTDVLSPLGGEFIKLGLRAVYGDLEPSFYAEPIVRKPSVYNGMPFQVEVGMVYGGALNPMEQVQVVRYANKVPLLYQPGSCAITQAVQSVDWRPYGLEQRNGQGIPFGPAIILVHVCGIRLPYSSESKEAIAPVDPIVQEIRSALMSAGRQLKLHLQRRKRREKNKERFQLVSELIPEIARKAAKIAGRDEPDIRPLLVRVARVVLFSLGRNGTLRVINLSGKEREFDVFARVRGAAREDRHLGHLSLAPGEEAEFHLGTEAQNISVFYRGLSEEQVLGADPLPGDWGLVVGEHEG</sequence>
<dbReference type="InterPro" id="IPR020568">
    <property type="entry name" value="Ribosomal_Su5_D2-typ_SF"/>
</dbReference>
<evidence type="ECO:0000313" key="9">
    <source>
        <dbReference type="EMBL" id="GGM72167.1"/>
    </source>
</evidence>
<feature type="binding site" evidence="6">
    <location>
        <position position="437"/>
    </location>
    <ligand>
        <name>ATP</name>
        <dbReference type="ChEBI" id="CHEBI:30616"/>
    </ligand>
</feature>
<dbReference type="GO" id="GO:0003677">
    <property type="term" value="F:DNA binding"/>
    <property type="evidence" value="ECO:0007669"/>
    <property type="project" value="UniProtKB-UniRule"/>
</dbReference>
<evidence type="ECO:0000313" key="10">
    <source>
        <dbReference type="Proteomes" id="UP000632195"/>
    </source>
</evidence>
<protein>
    <recommendedName>
        <fullName evidence="6">Type 2 DNA topoisomerase 6 subunit B</fullName>
        <ecNumber evidence="6">5.6.2.2</ecNumber>
    </recommendedName>
    <alternativeName>
        <fullName evidence="6">Type II DNA topoisomerase VI subunit B</fullName>
        <shortName evidence="6">TopoVI-B</shortName>
    </alternativeName>
</protein>
<evidence type="ECO:0000256" key="2">
    <source>
        <dbReference type="ARBA" id="ARBA00022840"/>
    </source>
</evidence>
<dbReference type="InterPro" id="IPR036890">
    <property type="entry name" value="HATPase_C_sf"/>
</dbReference>
<dbReference type="InterPro" id="IPR003594">
    <property type="entry name" value="HATPase_dom"/>
</dbReference>
<comment type="subunit">
    <text evidence="6">Homodimer. Heterotetramer of two Top6A and two Top6B chains.</text>
</comment>
<dbReference type="Gene3D" id="1.10.8.50">
    <property type="match status" value="1"/>
</dbReference>
<dbReference type="SUPFAM" id="SSF54211">
    <property type="entry name" value="Ribosomal protein S5 domain 2-like"/>
    <property type="match status" value="1"/>
</dbReference>
<feature type="domain" description="Histidine kinase/HSP90-like ATPase" evidence="7">
    <location>
        <begin position="33"/>
        <end position="116"/>
    </location>
</feature>
<dbReference type="GO" id="GO:0005524">
    <property type="term" value="F:ATP binding"/>
    <property type="evidence" value="ECO:0007669"/>
    <property type="project" value="UniProtKB-UniRule"/>
</dbReference>
<dbReference type="AlphaFoldDB" id="A0AA37F997"/>
<evidence type="ECO:0000256" key="5">
    <source>
        <dbReference type="ARBA" id="ARBA00023235"/>
    </source>
</evidence>
<evidence type="ECO:0000259" key="7">
    <source>
        <dbReference type="Pfam" id="PF02518"/>
    </source>
</evidence>
<comment type="function">
    <text evidence="6">Relaxes both positive and negative superturns and exhibits a strong decatenase activity.</text>
</comment>
<reference evidence="9" key="1">
    <citation type="journal article" date="2014" name="Int. J. Syst. Evol. Microbiol.">
        <title>Complete genome sequence of Corynebacterium casei LMG S-19264T (=DSM 44701T), isolated from a smear-ripened cheese.</title>
        <authorList>
            <consortium name="US DOE Joint Genome Institute (JGI-PGF)"/>
            <person name="Walter F."/>
            <person name="Albersmeier A."/>
            <person name="Kalinowski J."/>
            <person name="Ruckert C."/>
        </authorList>
    </citation>
    <scope>NUCLEOTIDE SEQUENCE</scope>
    <source>
        <strain evidence="9">JCM 13583</strain>
    </source>
</reference>
<organism evidence="9 10">
    <name type="scientific">Thermogymnomonas acidicola</name>
    <dbReference type="NCBI Taxonomy" id="399579"/>
    <lineage>
        <taxon>Archaea</taxon>
        <taxon>Methanobacteriati</taxon>
        <taxon>Thermoplasmatota</taxon>
        <taxon>Thermoplasmata</taxon>
        <taxon>Thermoplasmatales</taxon>
        <taxon>Thermogymnomonas</taxon>
    </lineage>
</organism>
<evidence type="ECO:0000256" key="4">
    <source>
        <dbReference type="ARBA" id="ARBA00023125"/>
    </source>
</evidence>
<dbReference type="CDD" id="cd00823">
    <property type="entry name" value="TopoIIB_Trans"/>
    <property type="match status" value="1"/>
</dbReference>
<proteinExistence type="inferred from homology"/>
<reference evidence="9" key="2">
    <citation type="submission" date="2022-09" db="EMBL/GenBank/DDBJ databases">
        <authorList>
            <person name="Sun Q."/>
            <person name="Ohkuma M."/>
        </authorList>
    </citation>
    <scope>NUCLEOTIDE SEQUENCE</scope>
    <source>
        <strain evidence="9">JCM 13583</strain>
    </source>
</reference>
<dbReference type="Proteomes" id="UP000632195">
    <property type="component" value="Unassembled WGS sequence"/>
</dbReference>
<keyword evidence="5 6" id="KW-0413">Isomerase</keyword>
<dbReference type="NCBIfam" id="TIGR01052">
    <property type="entry name" value="top6b"/>
    <property type="match status" value="1"/>
</dbReference>
<dbReference type="GO" id="GO:0006260">
    <property type="term" value="P:DNA replication"/>
    <property type="evidence" value="ECO:0007669"/>
    <property type="project" value="UniProtKB-UniRule"/>
</dbReference>
<evidence type="ECO:0000259" key="8">
    <source>
        <dbReference type="Pfam" id="PF09239"/>
    </source>
</evidence>
<evidence type="ECO:0000256" key="6">
    <source>
        <dbReference type="HAMAP-Rule" id="MF_00322"/>
    </source>
</evidence>
<feature type="domain" description="DNA topoisomerase VI subunit B transducer" evidence="8">
    <location>
        <begin position="309"/>
        <end position="477"/>
    </location>
</feature>
<comment type="similarity">
    <text evidence="6">Belongs to the TOP6B family.</text>
</comment>
<feature type="binding site" evidence="6">
    <location>
        <position position="46"/>
    </location>
    <ligand>
        <name>ATP</name>
        <dbReference type="ChEBI" id="CHEBI:30616"/>
    </ligand>
</feature>
<feature type="binding site" evidence="6">
    <location>
        <begin position="99"/>
        <end position="100"/>
    </location>
    <ligand>
        <name>ATP</name>
        <dbReference type="ChEBI" id="CHEBI:30616"/>
    </ligand>
</feature>
<dbReference type="InterPro" id="IPR005734">
    <property type="entry name" value="TopoVI_B"/>
</dbReference>
<name>A0AA37F997_9ARCH</name>
<comment type="caution">
    <text evidence="9">The sequence shown here is derived from an EMBL/GenBank/DDBJ whole genome shotgun (WGS) entry which is preliminary data.</text>
</comment>
<dbReference type="Pfam" id="PF02518">
    <property type="entry name" value="HATPase_c"/>
    <property type="match status" value="1"/>
</dbReference>
<keyword evidence="2 6" id="KW-0067">ATP-binding</keyword>
<evidence type="ECO:0000256" key="3">
    <source>
        <dbReference type="ARBA" id="ARBA00023029"/>
    </source>
</evidence>
<dbReference type="RefSeq" id="WP_188680506.1">
    <property type="nucleotide sequence ID" value="NZ_BMNY01000001.1"/>
</dbReference>
<dbReference type="GO" id="GO:0003918">
    <property type="term" value="F:DNA topoisomerase type II (double strand cut, ATP-hydrolyzing) activity"/>
    <property type="evidence" value="ECO:0007669"/>
    <property type="project" value="UniProtKB-UniRule"/>
</dbReference>
<dbReference type="GO" id="GO:0006265">
    <property type="term" value="P:DNA topological change"/>
    <property type="evidence" value="ECO:0007669"/>
    <property type="project" value="UniProtKB-UniRule"/>
</dbReference>
<dbReference type="HAMAP" id="MF_00322">
    <property type="entry name" value="Top6B"/>
    <property type="match status" value="1"/>
</dbReference>
<keyword evidence="1 6" id="KW-0547">Nucleotide-binding</keyword>
<dbReference type="InterPro" id="IPR014721">
    <property type="entry name" value="Ribsml_uS5_D2-typ_fold_subgr"/>
</dbReference>
<keyword evidence="3 6" id="KW-0799">Topoisomerase</keyword>
<dbReference type="InterPro" id="IPR015320">
    <property type="entry name" value="TopoVI_B_transducer"/>
</dbReference>
<evidence type="ECO:0000256" key="1">
    <source>
        <dbReference type="ARBA" id="ARBA00022741"/>
    </source>
</evidence>
<accession>A0AA37F997</accession>
<dbReference type="Gene3D" id="3.30.230.10">
    <property type="match status" value="1"/>
</dbReference>
<keyword evidence="10" id="KW-1185">Reference proteome</keyword>
<comment type="caution">
    <text evidence="6">Lacks conserved residue(s) required for the propagation of feature annotation.</text>
</comment>
<dbReference type="NCBIfam" id="NF003218">
    <property type="entry name" value="PRK04184.1"/>
    <property type="match status" value="1"/>
</dbReference>
<dbReference type="Pfam" id="PF09239">
    <property type="entry name" value="Topo-VIb_trans"/>
    <property type="match status" value="1"/>
</dbReference>
<dbReference type="PANTHER" id="PTHR48444">
    <property type="entry name" value="DNA TOPOISOMERASE 6 SUBUNIT B"/>
    <property type="match status" value="1"/>
</dbReference>
<dbReference type="PANTHER" id="PTHR48444:SF1">
    <property type="entry name" value="DNA TOPOISOMERASE 6 SUBUNIT B"/>
    <property type="match status" value="1"/>
</dbReference>